<organism evidence="2 3">
    <name type="scientific">Romanomermis culicivorax</name>
    <name type="common">Nematode worm</name>
    <dbReference type="NCBI Taxonomy" id="13658"/>
    <lineage>
        <taxon>Eukaryota</taxon>
        <taxon>Metazoa</taxon>
        <taxon>Ecdysozoa</taxon>
        <taxon>Nematoda</taxon>
        <taxon>Enoplea</taxon>
        <taxon>Dorylaimia</taxon>
        <taxon>Mermithida</taxon>
        <taxon>Mermithoidea</taxon>
        <taxon>Mermithidae</taxon>
        <taxon>Romanomermis</taxon>
    </lineage>
</organism>
<dbReference type="WBParaSite" id="nRc.2.0.1.t18902-RA">
    <property type="protein sequence ID" value="nRc.2.0.1.t18902-RA"/>
    <property type="gene ID" value="nRc.2.0.1.g18902"/>
</dbReference>
<evidence type="ECO:0000313" key="3">
    <source>
        <dbReference type="WBParaSite" id="nRc.2.0.1.t18902-RA"/>
    </source>
</evidence>
<reference evidence="3" key="1">
    <citation type="submission" date="2022-11" db="UniProtKB">
        <authorList>
            <consortium name="WormBaseParasite"/>
        </authorList>
    </citation>
    <scope>IDENTIFICATION</scope>
</reference>
<accession>A0A915IZP2</accession>
<feature type="region of interest" description="Disordered" evidence="1">
    <location>
        <begin position="60"/>
        <end position="81"/>
    </location>
</feature>
<evidence type="ECO:0000256" key="1">
    <source>
        <dbReference type="SAM" id="MobiDB-lite"/>
    </source>
</evidence>
<name>A0A915IZP2_ROMCU</name>
<sequence length="120" mass="14367">MGSLRCVDHFQNEWSIERFHFLTTEFPKRSQPSSQWKILSNVAANNDKWINREILDTESSNQRRNKNLNSMLETTERRALDAEQRVKQLEREVSDEKDEKNRKFSEKDLRQFKIFFSGGN</sequence>
<protein>
    <submittedName>
        <fullName evidence="3">No apical meristem-associated C-terminal domain-containing protein</fullName>
    </submittedName>
</protein>
<feature type="compositionally biased region" description="Polar residues" evidence="1">
    <location>
        <begin position="60"/>
        <end position="73"/>
    </location>
</feature>
<evidence type="ECO:0000313" key="2">
    <source>
        <dbReference type="Proteomes" id="UP000887565"/>
    </source>
</evidence>
<keyword evidence="2" id="KW-1185">Reference proteome</keyword>
<dbReference type="AlphaFoldDB" id="A0A915IZP2"/>
<dbReference type="Proteomes" id="UP000887565">
    <property type="component" value="Unplaced"/>
</dbReference>
<proteinExistence type="predicted"/>